<evidence type="ECO:0000313" key="1">
    <source>
        <dbReference type="EMBL" id="GMA18367.1"/>
    </source>
</evidence>
<reference evidence="2" key="1">
    <citation type="journal article" date="2019" name="Int. J. Syst. Evol. Microbiol.">
        <title>The Global Catalogue of Microorganisms (GCM) 10K type strain sequencing project: providing services to taxonomists for standard genome sequencing and annotation.</title>
        <authorList>
            <consortium name="The Broad Institute Genomics Platform"/>
            <consortium name="The Broad Institute Genome Sequencing Center for Infectious Disease"/>
            <person name="Wu L."/>
            <person name="Ma J."/>
        </authorList>
    </citation>
    <scope>NUCLEOTIDE SEQUENCE [LARGE SCALE GENOMIC DNA]</scope>
    <source>
        <strain evidence="2">NBRC 105830</strain>
    </source>
</reference>
<keyword evidence="2" id="KW-1185">Reference proteome</keyword>
<name>A0ABQ6HJL3_9MICO</name>
<dbReference type="EMBL" id="BSUJ01000001">
    <property type="protein sequence ID" value="GMA18367.1"/>
    <property type="molecule type" value="Genomic_DNA"/>
</dbReference>
<accession>A0ABQ6HJL3</accession>
<sequence>MVPTGSFTTVATPTAGASGGAVGKPITIDGGTLTFTSCVRSGAGFTFKGTLASRLSKVDHFILDVGIVDAKGAHVGGGSFDATVKAKQTASFTGAGDPDTAGAFGTAPYRCTVEGTMRESESEGG</sequence>
<comment type="caution">
    <text evidence="1">The sequence shown here is derived from an EMBL/GenBank/DDBJ whole genome shotgun (WGS) entry which is preliminary data.</text>
</comment>
<evidence type="ECO:0008006" key="3">
    <source>
        <dbReference type="Google" id="ProtNLM"/>
    </source>
</evidence>
<evidence type="ECO:0000313" key="2">
    <source>
        <dbReference type="Proteomes" id="UP001157109"/>
    </source>
</evidence>
<proteinExistence type="predicted"/>
<dbReference type="RefSeq" id="WP_284283494.1">
    <property type="nucleotide sequence ID" value="NZ_BSUJ01000001.1"/>
</dbReference>
<gene>
    <name evidence="1" type="ORF">GCM10025862_03880</name>
</gene>
<organism evidence="1 2">
    <name type="scientific">Arsenicicoccus piscis</name>
    <dbReference type="NCBI Taxonomy" id="673954"/>
    <lineage>
        <taxon>Bacteria</taxon>
        <taxon>Bacillati</taxon>
        <taxon>Actinomycetota</taxon>
        <taxon>Actinomycetes</taxon>
        <taxon>Micrococcales</taxon>
        <taxon>Intrasporangiaceae</taxon>
        <taxon>Arsenicicoccus</taxon>
    </lineage>
</organism>
<dbReference type="Proteomes" id="UP001157109">
    <property type="component" value="Unassembled WGS sequence"/>
</dbReference>
<protein>
    <recommendedName>
        <fullName evidence="3">Htaa domain-containing protein</fullName>
    </recommendedName>
</protein>